<dbReference type="SUPFAM" id="SSF46774">
    <property type="entry name" value="ARID-like"/>
    <property type="match status" value="1"/>
</dbReference>
<dbReference type="AlphaFoldDB" id="A0A162PWJ0"/>
<dbReference type="InterPro" id="IPR048420">
    <property type="entry name" value="Zap1-like_Znf1"/>
</dbReference>
<dbReference type="Pfam" id="PF01388">
    <property type="entry name" value="ARID"/>
    <property type="match status" value="1"/>
</dbReference>
<dbReference type="InterPro" id="IPR052406">
    <property type="entry name" value="Chromatin_Remodeling_Comp"/>
</dbReference>
<dbReference type="FunCoup" id="A0A162PWJ0">
    <property type="interactions" value="8"/>
</dbReference>
<dbReference type="GO" id="GO:0006325">
    <property type="term" value="P:chromatin organization"/>
    <property type="evidence" value="ECO:0007669"/>
    <property type="project" value="UniProtKB-KW"/>
</dbReference>
<evidence type="ECO:0000259" key="6">
    <source>
        <dbReference type="PROSITE" id="PS51011"/>
    </source>
</evidence>
<evidence type="ECO:0000256" key="3">
    <source>
        <dbReference type="ARBA" id="ARBA00023163"/>
    </source>
</evidence>
<organism evidence="7 8">
    <name type="scientific">Phycomyces blakesleeanus (strain ATCC 8743b / DSM 1359 / FGSC 10004 / NBRC 33097 / NRRL 1555)</name>
    <dbReference type="NCBI Taxonomy" id="763407"/>
    <lineage>
        <taxon>Eukaryota</taxon>
        <taxon>Fungi</taxon>
        <taxon>Fungi incertae sedis</taxon>
        <taxon>Mucoromycota</taxon>
        <taxon>Mucoromycotina</taxon>
        <taxon>Mucoromycetes</taxon>
        <taxon>Mucorales</taxon>
        <taxon>Phycomycetaceae</taxon>
        <taxon>Phycomyces</taxon>
    </lineage>
</organism>
<dbReference type="OrthoDB" id="338531at2759"/>
<dbReference type="SUPFAM" id="SSF48371">
    <property type="entry name" value="ARM repeat"/>
    <property type="match status" value="1"/>
</dbReference>
<feature type="compositionally biased region" description="Acidic residues" evidence="5">
    <location>
        <begin position="687"/>
        <end position="700"/>
    </location>
</feature>
<dbReference type="Gene3D" id="1.10.150.60">
    <property type="entry name" value="ARID DNA-binding domain"/>
    <property type="match status" value="1"/>
</dbReference>
<evidence type="ECO:0000256" key="1">
    <source>
        <dbReference type="ARBA" id="ARBA00022853"/>
    </source>
</evidence>
<dbReference type="PROSITE" id="PS51011">
    <property type="entry name" value="ARID"/>
    <property type="match status" value="1"/>
</dbReference>
<proteinExistence type="predicted"/>
<dbReference type="InParanoid" id="A0A162PWJ0"/>
<evidence type="ECO:0000313" key="8">
    <source>
        <dbReference type="Proteomes" id="UP000077315"/>
    </source>
</evidence>
<feature type="domain" description="ARID" evidence="6">
    <location>
        <begin position="11"/>
        <end position="103"/>
    </location>
</feature>
<dbReference type="InterPro" id="IPR001606">
    <property type="entry name" value="ARID_dom"/>
</dbReference>
<keyword evidence="3" id="KW-0804">Transcription</keyword>
<feature type="region of interest" description="Disordered" evidence="5">
    <location>
        <begin position="129"/>
        <end position="160"/>
    </location>
</feature>
<protein>
    <submittedName>
        <fullName evidence="7">C2H2-type zinc finger transcription factor</fullName>
    </submittedName>
</protein>
<name>A0A162PWJ0_PHYB8</name>
<evidence type="ECO:0000256" key="4">
    <source>
        <dbReference type="ARBA" id="ARBA00023242"/>
    </source>
</evidence>
<keyword evidence="4" id="KW-0539">Nucleus</keyword>
<feature type="region of interest" description="Disordered" evidence="5">
    <location>
        <begin position="687"/>
        <end position="708"/>
    </location>
</feature>
<dbReference type="GeneID" id="28996082"/>
<dbReference type="PANTHER" id="PTHR22970">
    <property type="entry name" value="AT-RICH INTERACTIVE DOMAIN-CONTAINING PROTEIN 2"/>
    <property type="match status" value="1"/>
</dbReference>
<feature type="compositionally biased region" description="Low complexity" evidence="5">
    <location>
        <begin position="145"/>
        <end position="156"/>
    </location>
</feature>
<gene>
    <name evidence="7" type="ORF">PHYBLDRAFT_165178</name>
</gene>
<dbReference type="VEuPathDB" id="FungiDB:PHYBLDRAFT_165178"/>
<accession>A0A162PWJ0</accession>
<dbReference type="GO" id="GO:0008270">
    <property type="term" value="F:zinc ion binding"/>
    <property type="evidence" value="ECO:0007669"/>
    <property type="project" value="InterPro"/>
</dbReference>
<dbReference type="SMART" id="SM01014">
    <property type="entry name" value="ARID"/>
    <property type="match status" value="1"/>
</dbReference>
<dbReference type="Proteomes" id="UP000077315">
    <property type="component" value="Unassembled WGS sequence"/>
</dbReference>
<dbReference type="InterPro" id="IPR016024">
    <property type="entry name" value="ARM-type_fold"/>
</dbReference>
<sequence length="799" mass="89415">MARLTDAIARTSEYVSFIKDLQDFHNRKGTRLQAEPVLGGKKLDLLKIYQVVNAAGGFEEVTKNRGWKQVGDSFGFPSTCTNSAYILKGLYIRNLLGWEEEKVWGKVWVPPQELYGPAAHKPWTLAGTSYRKKRQGQELPTAPLNDDSTSNDTNTSKRPCIESVKDAPYNEPIQNVDPQIEQVLKHDSTEIQTPANKFDANTKQRVLFALQFGTETKIEWALDYILTVSFEWTDHLQLNTTPILLDMLVSLASPSLKQKPVDAKIVKIEGNDNQTDTIEEIMNKTLNIKMIDEATQNSPTPLKRILKILHIIRNFSLVEINTSLLAGSVRLNDMLLSCLELSLDPDHLELGRQSIDILVNIASTAPLAGPTDAYISCLANLIDSPDRHLIIGSVRTLTNMAQNDVNREYLGVELIPRVTSRIIQLLLSNDEELIGTILEYLYQHALVSEMFCSQLLAAHSGAYVGLLVSLLSFRSKFFCPKIVRDDIDFLFQPQASFSPDVSSMSSMFCTSNVPYMPNLSAYQKLDEPYRCLGWLKDKFQVADPSSVVSLDDMYLLYESRFGLEKALKMKDFYTVLKIAFPSSPNTITGNSDNSTTMPVVEGLFVRGIQISLSILQDDSTVFCQWENCTMPFDDEVLLHQHVLNDHSKPVYTNTADVKPLPSANTPESLTDKDVLISHLSSQVNNNLDEEANENRQEDEDKCNIGSNSKDISCDSLQQPLTPVSVTSSPVSPSTTYANIDSSDIKGVALVAVHLLRLLSQQTQSQPYFTPYEKDLTTLAEQKPKLAFHIWSMFSTFTLA</sequence>
<reference evidence="8" key="1">
    <citation type="submission" date="2015-06" db="EMBL/GenBank/DDBJ databases">
        <title>Expansion of signal transduction pathways in fungi by whole-genome duplication.</title>
        <authorList>
            <consortium name="DOE Joint Genome Institute"/>
            <person name="Corrochano L.M."/>
            <person name="Kuo A."/>
            <person name="Marcet-Houben M."/>
            <person name="Polaino S."/>
            <person name="Salamov A."/>
            <person name="Villalobos J.M."/>
            <person name="Alvarez M.I."/>
            <person name="Avalos J."/>
            <person name="Benito E.P."/>
            <person name="Benoit I."/>
            <person name="Burger G."/>
            <person name="Camino L.P."/>
            <person name="Canovas D."/>
            <person name="Cerda-Olmedo E."/>
            <person name="Cheng J.-F."/>
            <person name="Dominguez A."/>
            <person name="Elias M."/>
            <person name="Eslava A.P."/>
            <person name="Glaser F."/>
            <person name="Grimwood J."/>
            <person name="Gutierrez G."/>
            <person name="Heitman J."/>
            <person name="Henrissat B."/>
            <person name="Iturriaga E.A."/>
            <person name="Lang B.F."/>
            <person name="Lavin J.L."/>
            <person name="Lee S."/>
            <person name="Li W."/>
            <person name="Lindquist E."/>
            <person name="Lopez-Garcia S."/>
            <person name="Luque E.M."/>
            <person name="Marcos A.T."/>
            <person name="Martin J."/>
            <person name="McCluskey K."/>
            <person name="Medina H.R."/>
            <person name="Miralles-Duran A."/>
            <person name="Miyazaki A."/>
            <person name="Munoz-Torres E."/>
            <person name="Oguiza J.A."/>
            <person name="Ohm R."/>
            <person name="Olmedo M."/>
            <person name="Orejas M."/>
            <person name="Ortiz-Castellanos L."/>
            <person name="Pisabarro A.G."/>
            <person name="Rodriguez-Romero J."/>
            <person name="Ruiz-Herrera J."/>
            <person name="Ruiz-Vazquez R."/>
            <person name="Sanz C."/>
            <person name="Schackwitz W."/>
            <person name="Schmutz J."/>
            <person name="Shahriari M."/>
            <person name="Shelest E."/>
            <person name="Silva-Franco F."/>
            <person name="Soanes D."/>
            <person name="Syed K."/>
            <person name="Tagua V.G."/>
            <person name="Talbot N.J."/>
            <person name="Thon M."/>
            <person name="De vries R.P."/>
            <person name="Wiebenga A."/>
            <person name="Yadav J.S."/>
            <person name="Braun E.L."/>
            <person name="Baker S."/>
            <person name="Garre V."/>
            <person name="Horwitz B."/>
            <person name="Torres-Martinez S."/>
            <person name="Idnurm A."/>
            <person name="Herrera-Estrella A."/>
            <person name="Gabaldon T."/>
            <person name="Grigoriev I.V."/>
        </authorList>
    </citation>
    <scope>NUCLEOTIDE SEQUENCE [LARGE SCALE GENOMIC DNA]</scope>
    <source>
        <strain evidence="8">NRRL 1555(-)</strain>
    </source>
</reference>
<evidence type="ECO:0000313" key="7">
    <source>
        <dbReference type="EMBL" id="OAD76657.1"/>
    </source>
</evidence>
<evidence type="ECO:0000256" key="5">
    <source>
        <dbReference type="SAM" id="MobiDB-lite"/>
    </source>
</evidence>
<dbReference type="Pfam" id="PF21816">
    <property type="entry name" value="Zap1_zf1"/>
    <property type="match status" value="1"/>
</dbReference>
<keyword evidence="2" id="KW-0805">Transcription regulation</keyword>
<evidence type="ECO:0000256" key="2">
    <source>
        <dbReference type="ARBA" id="ARBA00023015"/>
    </source>
</evidence>
<keyword evidence="8" id="KW-1185">Reference proteome</keyword>
<dbReference type="RefSeq" id="XP_018294697.1">
    <property type="nucleotide sequence ID" value="XM_018435176.1"/>
</dbReference>
<dbReference type="GO" id="GO:0016586">
    <property type="term" value="C:RSC-type complex"/>
    <property type="evidence" value="ECO:0007669"/>
    <property type="project" value="TreeGrafter"/>
</dbReference>
<dbReference type="InterPro" id="IPR036431">
    <property type="entry name" value="ARID_dom_sf"/>
</dbReference>
<dbReference type="GO" id="GO:0003677">
    <property type="term" value="F:DNA binding"/>
    <property type="evidence" value="ECO:0007669"/>
    <property type="project" value="InterPro"/>
</dbReference>
<dbReference type="PANTHER" id="PTHR22970:SF14">
    <property type="entry name" value="AT-RICH INTERACTIVE DOMAIN-CONTAINING PROTEIN 2"/>
    <property type="match status" value="1"/>
</dbReference>
<dbReference type="EMBL" id="KV440975">
    <property type="protein sequence ID" value="OAD76657.1"/>
    <property type="molecule type" value="Genomic_DNA"/>
</dbReference>
<keyword evidence="1" id="KW-0156">Chromatin regulator</keyword>
<dbReference type="SMART" id="SM00501">
    <property type="entry name" value="BRIGHT"/>
    <property type="match status" value="1"/>
</dbReference>
<dbReference type="STRING" id="763407.A0A162PWJ0"/>
<dbReference type="CDD" id="cd16100">
    <property type="entry name" value="ARID"/>
    <property type="match status" value="1"/>
</dbReference>